<feature type="compositionally biased region" description="Polar residues" evidence="1">
    <location>
        <begin position="111"/>
        <end position="139"/>
    </location>
</feature>
<dbReference type="Proteomes" id="UP000053558">
    <property type="component" value="Unassembled WGS sequence"/>
</dbReference>
<proteinExistence type="predicted"/>
<keyword evidence="3" id="KW-1185">Reference proteome</keyword>
<name>A0A5M3MAZ2_CONPW</name>
<feature type="region of interest" description="Disordered" evidence="1">
    <location>
        <begin position="187"/>
        <end position="256"/>
    </location>
</feature>
<feature type="region of interest" description="Disordered" evidence="1">
    <location>
        <begin position="101"/>
        <end position="148"/>
    </location>
</feature>
<sequence>MESPTDGNHTSVDGAEELVSQITQLYDDLESFHNDDVHSSAVPAHMLLSPMSHFSHNPHSTSSPHPFVTMECPRLAGLGSMLGRPSLSPVAEEQPAASSPFSSFFARRPTGNHSLLSGAETTAQSPTESTHVQQSSYTRPPTAPDLQSRAALPCSLPQAPVPPSQPTQQLQPMSAEQLYQILHQQFSSGPSATTAIPTIPPQPPQMSAAPPQQPAYAQQPSRTAPTVQPQAAATYMQTPSQSHAPAAQQAASHQAPGQFTNARALPRHPSTTLGLSMTGGCEAMMFLAPCPNKIQAVKLELHHAKHIPKLSRAAGNWMEWSEKIVSFVNASTMVGFIKGWTTMPDPDVDYNAAAEWVKANNVILALIREKCTAEERQHITYMETAFEAFHLLKSCHEELGPIYMVRLYQRFFDSHFSRSERFETTAKRIRDMAHQIYAMGPLSEDQLFSIGLMHALGREFPTIRNEVAMQMTAMRHGGHFNSSSVLQRLDIEQAAVDLDSGAVALATIAGRRPSGNTMCNSCQRPHPTANCWARGGAMEGRRNEVLDTLSPNKVNCM</sequence>
<evidence type="ECO:0000256" key="1">
    <source>
        <dbReference type="SAM" id="MobiDB-lite"/>
    </source>
</evidence>
<feature type="compositionally biased region" description="Low complexity" evidence="1">
    <location>
        <begin position="205"/>
        <end position="256"/>
    </location>
</feature>
<dbReference type="OrthoDB" id="2665273at2759"/>
<dbReference type="EMBL" id="JH711587">
    <property type="protein sequence ID" value="EIW76044.1"/>
    <property type="molecule type" value="Genomic_DNA"/>
</dbReference>
<accession>A0A5M3MAZ2</accession>
<dbReference type="KEGG" id="cput:CONPUDRAFT_158812"/>
<gene>
    <name evidence="2" type="ORF">CONPUDRAFT_158812</name>
</gene>
<evidence type="ECO:0000313" key="2">
    <source>
        <dbReference type="EMBL" id="EIW76044.1"/>
    </source>
</evidence>
<organism evidence="2 3">
    <name type="scientific">Coniophora puteana (strain RWD-64-598)</name>
    <name type="common">Brown rot fungus</name>
    <dbReference type="NCBI Taxonomy" id="741705"/>
    <lineage>
        <taxon>Eukaryota</taxon>
        <taxon>Fungi</taxon>
        <taxon>Dikarya</taxon>
        <taxon>Basidiomycota</taxon>
        <taxon>Agaricomycotina</taxon>
        <taxon>Agaricomycetes</taxon>
        <taxon>Agaricomycetidae</taxon>
        <taxon>Boletales</taxon>
        <taxon>Coniophorineae</taxon>
        <taxon>Coniophoraceae</taxon>
        <taxon>Coniophora</taxon>
    </lineage>
</organism>
<dbReference type="AlphaFoldDB" id="A0A5M3MAZ2"/>
<dbReference type="RefSeq" id="XP_007774025.1">
    <property type="nucleotide sequence ID" value="XM_007775835.1"/>
</dbReference>
<dbReference type="Pfam" id="PF14223">
    <property type="entry name" value="Retrotran_gag_2"/>
    <property type="match status" value="1"/>
</dbReference>
<protein>
    <submittedName>
        <fullName evidence="2">Uncharacterized protein</fullName>
    </submittedName>
</protein>
<evidence type="ECO:0000313" key="3">
    <source>
        <dbReference type="Proteomes" id="UP000053558"/>
    </source>
</evidence>
<reference evidence="3" key="1">
    <citation type="journal article" date="2012" name="Science">
        <title>The Paleozoic origin of enzymatic lignin decomposition reconstructed from 31 fungal genomes.</title>
        <authorList>
            <person name="Floudas D."/>
            <person name="Binder M."/>
            <person name="Riley R."/>
            <person name="Barry K."/>
            <person name="Blanchette R.A."/>
            <person name="Henrissat B."/>
            <person name="Martinez A.T."/>
            <person name="Otillar R."/>
            <person name="Spatafora J.W."/>
            <person name="Yadav J.S."/>
            <person name="Aerts A."/>
            <person name="Benoit I."/>
            <person name="Boyd A."/>
            <person name="Carlson A."/>
            <person name="Copeland A."/>
            <person name="Coutinho P.M."/>
            <person name="de Vries R.P."/>
            <person name="Ferreira P."/>
            <person name="Findley K."/>
            <person name="Foster B."/>
            <person name="Gaskell J."/>
            <person name="Glotzer D."/>
            <person name="Gorecki P."/>
            <person name="Heitman J."/>
            <person name="Hesse C."/>
            <person name="Hori C."/>
            <person name="Igarashi K."/>
            <person name="Jurgens J.A."/>
            <person name="Kallen N."/>
            <person name="Kersten P."/>
            <person name="Kohler A."/>
            <person name="Kuees U."/>
            <person name="Kumar T.K.A."/>
            <person name="Kuo A."/>
            <person name="LaButti K."/>
            <person name="Larrondo L.F."/>
            <person name="Lindquist E."/>
            <person name="Ling A."/>
            <person name="Lombard V."/>
            <person name="Lucas S."/>
            <person name="Lundell T."/>
            <person name="Martin R."/>
            <person name="McLaughlin D.J."/>
            <person name="Morgenstern I."/>
            <person name="Morin E."/>
            <person name="Murat C."/>
            <person name="Nagy L.G."/>
            <person name="Nolan M."/>
            <person name="Ohm R.A."/>
            <person name="Patyshakuliyeva A."/>
            <person name="Rokas A."/>
            <person name="Ruiz-Duenas F.J."/>
            <person name="Sabat G."/>
            <person name="Salamov A."/>
            <person name="Samejima M."/>
            <person name="Schmutz J."/>
            <person name="Slot J.C."/>
            <person name="St John F."/>
            <person name="Stenlid J."/>
            <person name="Sun H."/>
            <person name="Sun S."/>
            <person name="Syed K."/>
            <person name="Tsang A."/>
            <person name="Wiebenga A."/>
            <person name="Young D."/>
            <person name="Pisabarro A."/>
            <person name="Eastwood D.C."/>
            <person name="Martin F."/>
            <person name="Cullen D."/>
            <person name="Grigoriev I.V."/>
            <person name="Hibbett D.S."/>
        </authorList>
    </citation>
    <scope>NUCLEOTIDE SEQUENCE [LARGE SCALE GENOMIC DNA]</scope>
    <source>
        <strain evidence="3">RWD-64-598 SS2</strain>
    </source>
</reference>
<feature type="region of interest" description="Disordered" evidence="1">
    <location>
        <begin position="154"/>
        <end position="173"/>
    </location>
</feature>
<comment type="caution">
    <text evidence="2">The sequence shown here is derived from an EMBL/GenBank/DDBJ whole genome shotgun (WGS) entry which is preliminary data.</text>
</comment>
<dbReference type="GeneID" id="19203978"/>